<dbReference type="PROSITE" id="PS52050">
    <property type="entry name" value="WYL"/>
    <property type="match status" value="1"/>
</dbReference>
<proteinExistence type="predicted"/>
<comment type="caution">
    <text evidence="4">The sequence shown here is derived from an EMBL/GenBank/DDBJ whole genome shotgun (WGS) entry which is preliminary data.</text>
</comment>
<dbReference type="InterPro" id="IPR013196">
    <property type="entry name" value="HTH_11"/>
</dbReference>
<evidence type="ECO:0000259" key="3">
    <source>
        <dbReference type="PROSITE" id="PS51000"/>
    </source>
</evidence>
<dbReference type="RefSeq" id="WP_041882505.1">
    <property type="nucleotide sequence ID" value="NZ_CP157278.1"/>
</dbReference>
<dbReference type="Pfam" id="PF08279">
    <property type="entry name" value="HTH_11"/>
    <property type="match status" value="1"/>
</dbReference>
<sequence length="317" mass="36959">MNRIDRLSAILIQLQSRRTVRAQDIAERFEISLRTVYRDIRSLEEAGIPIIGEAGVGYSLTDGYRLPPIMFTREEATAFITAEKLVIGLTDTANSNSYSSALYKIRAVLKSADKDHLENLDDKIEFLKSSHTPELRADKNPLQTILNAIAVRNVLQLNYFAYYRQEHTLRQIEPVGVFYLDNYWHLIAYCRERKAYRDFRFDRITEITTLSELYPDRHPSLKSYLHDMFREVKLVEVTIKVDKNAYPYLGQQKYYHGFVSENHLPDCVEMQFLTNSIEGFARWFITFADHAFVLQPEVLLDQVKNIFSGIEKNLVSR</sequence>
<evidence type="ECO:0000313" key="4">
    <source>
        <dbReference type="EMBL" id="KIO76848.1"/>
    </source>
</evidence>
<keyword evidence="4" id="KW-0238">DNA-binding</keyword>
<dbReference type="InterPro" id="IPR028349">
    <property type="entry name" value="PafC-like"/>
</dbReference>
<gene>
    <name evidence="4" type="ORF">TH53_12655</name>
</gene>
<dbReference type="PIRSF" id="PIRSF016838">
    <property type="entry name" value="PafC"/>
    <property type="match status" value="1"/>
</dbReference>
<feature type="domain" description="HTH deoR-type" evidence="3">
    <location>
        <begin position="3"/>
        <end position="58"/>
    </location>
</feature>
<protein>
    <submittedName>
        <fullName evidence="4">DNA-binding protein</fullName>
    </submittedName>
</protein>
<keyword evidence="2" id="KW-0804">Transcription</keyword>
<dbReference type="STRING" id="1503925.TH53_12655"/>
<reference evidence="4 5" key="1">
    <citation type="submission" date="2015-01" db="EMBL/GenBank/DDBJ databases">
        <title>Draft genome sequence of Pedobacter sp. NL19 isolated from sludge of an effluent treatment pond in an abandoned uranium mine.</title>
        <authorList>
            <person name="Santos T."/>
            <person name="Caetano T."/>
            <person name="Covas C."/>
            <person name="Cruz A."/>
            <person name="Mendo S."/>
        </authorList>
    </citation>
    <scope>NUCLEOTIDE SEQUENCE [LARGE SCALE GENOMIC DNA]</scope>
    <source>
        <strain evidence="4 5">NL19</strain>
    </source>
</reference>
<dbReference type="PANTHER" id="PTHR34580">
    <property type="match status" value="1"/>
</dbReference>
<accession>A0A0D0F5L7</accession>
<evidence type="ECO:0000313" key="5">
    <source>
        <dbReference type="Proteomes" id="UP000032049"/>
    </source>
</evidence>
<dbReference type="InterPro" id="IPR026881">
    <property type="entry name" value="WYL_dom"/>
</dbReference>
<dbReference type="InterPro" id="IPR001034">
    <property type="entry name" value="DeoR_HTH"/>
</dbReference>
<evidence type="ECO:0000256" key="1">
    <source>
        <dbReference type="ARBA" id="ARBA00023015"/>
    </source>
</evidence>
<dbReference type="InterPro" id="IPR051534">
    <property type="entry name" value="CBASS_pafABC_assoc_protein"/>
</dbReference>
<dbReference type="Proteomes" id="UP000032049">
    <property type="component" value="Unassembled WGS sequence"/>
</dbReference>
<dbReference type="InterPro" id="IPR036388">
    <property type="entry name" value="WH-like_DNA-bd_sf"/>
</dbReference>
<dbReference type="OrthoDB" id="9815009at2"/>
<keyword evidence="1" id="KW-0805">Transcription regulation</keyword>
<dbReference type="InterPro" id="IPR036390">
    <property type="entry name" value="WH_DNA-bd_sf"/>
</dbReference>
<dbReference type="PANTHER" id="PTHR34580:SF3">
    <property type="entry name" value="PROTEIN PAFB"/>
    <property type="match status" value="1"/>
</dbReference>
<dbReference type="AlphaFoldDB" id="A0A0D0F5L7"/>
<keyword evidence="5" id="KW-1185">Reference proteome</keyword>
<dbReference type="PROSITE" id="PS51000">
    <property type="entry name" value="HTH_DEOR_2"/>
    <property type="match status" value="1"/>
</dbReference>
<dbReference type="SUPFAM" id="SSF46785">
    <property type="entry name" value="Winged helix' DNA-binding domain"/>
    <property type="match status" value="1"/>
</dbReference>
<name>A0A0D0F5L7_9SPHI</name>
<dbReference type="EMBL" id="JXRA01000053">
    <property type="protein sequence ID" value="KIO76848.1"/>
    <property type="molecule type" value="Genomic_DNA"/>
</dbReference>
<organism evidence="4 5">
    <name type="scientific">Pedobacter lusitanus</name>
    <dbReference type="NCBI Taxonomy" id="1503925"/>
    <lineage>
        <taxon>Bacteria</taxon>
        <taxon>Pseudomonadati</taxon>
        <taxon>Bacteroidota</taxon>
        <taxon>Sphingobacteriia</taxon>
        <taxon>Sphingobacteriales</taxon>
        <taxon>Sphingobacteriaceae</taxon>
        <taxon>Pedobacter</taxon>
    </lineage>
</organism>
<dbReference type="Gene3D" id="1.10.10.10">
    <property type="entry name" value="Winged helix-like DNA-binding domain superfamily/Winged helix DNA-binding domain"/>
    <property type="match status" value="1"/>
</dbReference>
<dbReference type="GO" id="GO:0003677">
    <property type="term" value="F:DNA binding"/>
    <property type="evidence" value="ECO:0007669"/>
    <property type="project" value="UniProtKB-KW"/>
</dbReference>
<dbReference type="Pfam" id="PF13280">
    <property type="entry name" value="WYL"/>
    <property type="match status" value="1"/>
</dbReference>
<dbReference type="GO" id="GO:0003700">
    <property type="term" value="F:DNA-binding transcription factor activity"/>
    <property type="evidence" value="ECO:0007669"/>
    <property type="project" value="InterPro"/>
</dbReference>
<evidence type="ECO:0000256" key="2">
    <source>
        <dbReference type="ARBA" id="ARBA00023163"/>
    </source>
</evidence>